<comment type="caution">
    <text evidence="5">The sequence shown here is derived from an EMBL/GenBank/DDBJ whole genome shotgun (WGS) entry which is preliminary data.</text>
</comment>
<dbReference type="Pfam" id="PF12833">
    <property type="entry name" value="HTH_18"/>
    <property type="match status" value="1"/>
</dbReference>
<dbReference type="InterPro" id="IPR053142">
    <property type="entry name" value="PchR_regulatory_protein"/>
</dbReference>
<evidence type="ECO:0000259" key="4">
    <source>
        <dbReference type="PROSITE" id="PS01124"/>
    </source>
</evidence>
<dbReference type="Gene3D" id="1.10.10.60">
    <property type="entry name" value="Homeodomain-like"/>
    <property type="match status" value="2"/>
</dbReference>
<evidence type="ECO:0000256" key="3">
    <source>
        <dbReference type="ARBA" id="ARBA00023163"/>
    </source>
</evidence>
<name>A0ABU4RKG6_9FLAO</name>
<accession>A0ABU4RKG6</accession>
<keyword evidence="1" id="KW-0805">Transcription regulation</keyword>
<dbReference type="InterPro" id="IPR009057">
    <property type="entry name" value="Homeodomain-like_sf"/>
</dbReference>
<dbReference type="Proteomes" id="UP001273350">
    <property type="component" value="Unassembled WGS sequence"/>
</dbReference>
<dbReference type="SMART" id="SM00342">
    <property type="entry name" value="HTH_ARAC"/>
    <property type="match status" value="1"/>
</dbReference>
<dbReference type="InterPro" id="IPR020449">
    <property type="entry name" value="Tscrpt_reg_AraC-type_HTH"/>
</dbReference>
<keyword evidence="6" id="KW-1185">Reference proteome</keyword>
<feature type="domain" description="HTH araC/xylS-type" evidence="4">
    <location>
        <begin position="216"/>
        <end position="313"/>
    </location>
</feature>
<keyword evidence="2" id="KW-0238">DNA-binding</keyword>
<evidence type="ECO:0000256" key="1">
    <source>
        <dbReference type="ARBA" id="ARBA00023015"/>
    </source>
</evidence>
<organism evidence="5 6">
    <name type="scientific">Flavobacterium cupriresistens</name>
    <dbReference type="NCBI Taxonomy" id="2893885"/>
    <lineage>
        <taxon>Bacteria</taxon>
        <taxon>Pseudomonadati</taxon>
        <taxon>Bacteroidota</taxon>
        <taxon>Flavobacteriia</taxon>
        <taxon>Flavobacteriales</taxon>
        <taxon>Flavobacteriaceae</taxon>
        <taxon>Flavobacterium</taxon>
    </lineage>
</organism>
<evidence type="ECO:0000313" key="5">
    <source>
        <dbReference type="EMBL" id="MDX6191950.1"/>
    </source>
</evidence>
<reference evidence="5 6" key="1">
    <citation type="submission" date="2023-11" db="EMBL/GenBank/DDBJ databases">
        <title>Unpublished Manusciprt.</title>
        <authorList>
            <person name="Saticioglu I.B."/>
            <person name="Ay H."/>
            <person name="Ajmi N."/>
            <person name="Altun S."/>
            <person name="Duman M."/>
        </authorList>
    </citation>
    <scope>NUCLEOTIDE SEQUENCE [LARGE SCALE GENOMIC DNA]</scope>
    <source>
        <strain evidence="5 6">Fl-318</strain>
    </source>
</reference>
<evidence type="ECO:0000313" key="6">
    <source>
        <dbReference type="Proteomes" id="UP001273350"/>
    </source>
</evidence>
<dbReference type="PROSITE" id="PS01124">
    <property type="entry name" value="HTH_ARAC_FAMILY_2"/>
    <property type="match status" value="1"/>
</dbReference>
<sequence length="313" mass="36208">MVSNQKTISLVQELNNKIGIDIKQSKLQSINTTSSSVNPSYGCGKMYTFETNGIFLHIIDIKLNKCVDIEFNCSMNSLLATYIVNGYCLFRSKNNKTETLYRPFMQYLQMTNDSNAIAKFGKEESIYIVQIVFSEEYMKKYNPVFLYNNAQTIFNNTIPQEIIRSIIELGTITKKKLCFHLYIESKCISLLSSLIESFTRDESTTQNQNLYLKYVYDIKKYIDKNLHLNHTLDELNKSTGISNFILNKEFSRFTGKSVAKYIKSKKMILAKDLVTKTSLPVYEIADRIGYKNATHFSNAFKKHFNTCPKDYQD</sequence>
<evidence type="ECO:0000256" key="2">
    <source>
        <dbReference type="ARBA" id="ARBA00023125"/>
    </source>
</evidence>
<dbReference type="InterPro" id="IPR018060">
    <property type="entry name" value="HTH_AraC"/>
</dbReference>
<dbReference type="EMBL" id="JAWXVI010000014">
    <property type="protein sequence ID" value="MDX6191950.1"/>
    <property type="molecule type" value="Genomic_DNA"/>
</dbReference>
<dbReference type="RefSeq" id="WP_230004811.1">
    <property type="nucleotide sequence ID" value="NZ_CP087134.1"/>
</dbReference>
<dbReference type="PANTHER" id="PTHR47893:SF1">
    <property type="entry name" value="REGULATORY PROTEIN PCHR"/>
    <property type="match status" value="1"/>
</dbReference>
<dbReference type="PRINTS" id="PR00032">
    <property type="entry name" value="HTHARAC"/>
</dbReference>
<gene>
    <name evidence="5" type="ORF">SGQ83_21560</name>
</gene>
<proteinExistence type="predicted"/>
<dbReference type="PANTHER" id="PTHR47893">
    <property type="entry name" value="REGULATORY PROTEIN PCHR"/>
    <property type="match status" value="1"/>
</dbReference>
<protein>
    <submittedName>
        <fullName evidence="5">AraC family transcriptional regulator</fullName>
    </submittedName>
</protein>
<keyword evidence="3" id="KW-0804">Transcription</keyword>
<dbReference type="SUPFAM" id="SSF46689">
    <property type="entry name" value="Homeodomain-like"/>
    <property type="match status" value="1"/>
</dbReference>